<feature type="non-terminal residue" evidence="1">
    <location>
        <position position="1"/>
    </location>
</feature>
<accession>A0ACB9VYI4</accession>
<organism evidence="1 2">
    <name type="scientific">Chaenocephalus aceratus</name>
    <name type="common">Blackfin icefish</name>
    <name type="synonym">Chaenichthys aceratus</name>
    <dbReference type="NCBI Taxonomy" id="36190"/>
    <lineage>
        <taxon>Eukaryota</taxon>
        <taxon>Metazoa</taxon>
        <taxon>Chordata</taxon>
        <taxon>Craniata</taxon>
        <taxon>Vertebrata</taxon>
        <taxon>Euteleostomi</taxon>
        <taxon>Actinopterygii</taxon>
        <taxon>Neopterygii</taxon>
        <taxon>Teleostei</taxon>
        <taxon>Neoteleostei</taxon>
        <taxon>Acanthomorphata</taxon>
        <taxon>Eupercaria</taxon>
        <taxon>Perciformes</taxon>
        <taxon>Notothenioidei</taxon>
        <taxon>Channichthyidae</taxon>
        <taxon>Chaenocephalus</taxon>
    </lineage>
</organism>
<evidence type="ECO:0000313" key="2">
    <source>
        <dbReference type="Proteomes" id="UP001057452"/>
    </source>
</evidence>
<dbReference type="EMBL" id="CM043805">
    <property type="protein sequence ID" value="KAI4805600.1"/>
    <property type="molecule type" value="Genomic_DNA"/>
</dbReference>
<reference evidence="1" key="1">
    <citation type="submission" date="2022-05" db="EMBL/GenBank/DDBJ databases">
        <title>Chromosome-level genome of Chaenocephalus aceratus.</title>
        <authorList>
            <person name="Park H."/>
        </authorList>
    </citation>
    <scope>NUCLEOTIDE SEQUENCE</scope>
    <source>
        <strain evidence="1">KU_202001</strain>
    </source>
</reference>
<keyword evidence="2" id="KW-1185">Reference proteome</keyword>
<feature type="non-terminal residue" evidence="1">
    <location>
        <position position="54"/>
    </location>
</feature>
<sequence>SHTPPVCVLRPCLCVFSSRLMLCFLSNGSLVGSSGSRGEGLLCEPFVTACLSGE</sequence>
<name>A0ACB9VYI4_CHAAC</name>
<evidence type="ECO:0000313" key="1">
    <source>
        <dbReference type="EMBL" id="KAI4805600.1"/>
    </source>
</evidence>
<comment type="caution">
    <text evidence="1">The sequence shown here is derived from an EMBL/GenBank/DDBJ whole genome shotgun (WGS) entry which is preliminary data.</text>
</comment>
<gene>
    <name evidence="1" type="ORF">KUCAC02_010204</name>
</gene>
<dbReference type="Proteomes" id="UP001057452">
    <property type="component" value="Chromosome 21"/>
</dbReference>
<proteinExistence type="predicted"/>
<protein>
    <submittedName>
        <fullName evidence="1">Uncharacterized protein</fullName>
    </submittedName>
</protein>